<keyword evidence="1" id="KW-0813">Transport</keyword>
<dbReference type="AlphaFoldDB" id="A0A7W9ILS1"/>
<dbReference type="RefSeq" id="WP_184540035.1">
    <property type="nucleotide sequence ID" value="NZ_JACHMP010000001.1"/>
</dbReference>
<keyword evidence="2" id="KW-1185">Reference proteome</keyword>
<comment type="caution">
    <text evidence="1">The sequence shown here is derived from an EMBL/GenBank/DDBJ whole genome shotgun (WGS) entry which is preliminary data.</text>
</comment>
<dbReference type="Gene3D" id="3.40.190.10">
    <property type="entry name" value="Periplasmic binding protein-like II"/>
    <property type="match status" value="1"/>
</dbReference>
<dbReference type="EMBL" id="JACHMP010000001">
    <property type="protein sequence ID" value="MBB5823095.1"/>
    <property type="molecule type" value="Genomic_DNA"/>
</dbReference>
<accession>A0A7W9ILS1</accession>
<organism evidence="1 2">
    <name type="scientific">Streptosporangium becharense</name>
    <dbReference type="NCBI Taxonomy" id="1816182"/>
    <lineage>
        <taxon>Bacteria</taxon>
        <taxon>Bacillati</taxon>
        <taxon>Actinomycetota</taxon>
        <taxon>Actinomycetes</taxon>
        <taxon>Streptosporangiales</taxon>
        <taxon>Streptosporangiaceae</taxon>
        <taxon>Streptosporangium</taxon>
    </lineage>
</organism>
<evidence type="ECO:0000313" key="1">
    <source>
        <dbReference type="EMBL" id="MBB5823095.1"/>
    </source>
</evidence>
<keyword evidence="1" id="KW-0762">Sugar transport</keyword>
<dbReference type="Proteomes" id="UP000540685">
    <property type="component" value="Unassembled WGS sequence"/>
</dbReference>
<dbReference type="SUPFAM" id="SSF53850">
    <property type="entry name" value="Periplasmic binding protein-like II"/>
    <property type="match status" value="1"/>
</dbReference>
<sequence length="400" mass="42078">MSGLTGGGDAAAGGLLGLTWDHPRGYAPLLRLARLDEAGTHRYGPAVGALRWERQSLEGFEAEPIALLAQRYDLLVVDHPGLGAAVESGCLVAMDELFGADELAGWRARTVGPSFDSYTLDGRTWALPLDAATQVAVARPDLLAGELPQTWEEVAGLARSAPVALCLGGPHAFLTFCAVAVSAGAEPGTRDEEFVPRTTGLAVLDLLAQLAALTDPEVSRRNPIGVLSAMAGDGGPAYCPLVYGYASYHRAREGHRRLTAAGAPVWRPGRRPGSVLGGTGLAVSARVAGPGERDAVRAHLRRLLSEPVQTELFPAEDGQPAALAAWTDDGVNARFGGFYRDTLPTLKAAWIRPRFPGFIGFQAGASAVVRDGLAAGTPHPALLDRLDALWRAARPVTGRR</sequence>
<evidence type="ECO:0000313" key="2">
    <source>
        <dbReference type="Proteomes" id="UP000540685"/>
    </source>
</evidence>
<gene>
    <name evidence="1" type="ORF">F4562_006157</name>
</gene>
<proteinExistence type="predicted"/>
<name>A0A7W9ILS1_9ACTN</name>
<reference evidence="1 2" key="1">
    <citation type="submission" date="2020-08" db="EMBL/GenBank/DDBJ databases">
        <title>Sequencing the genomes of 1000 actinobacteria strains.</title>
        <authorList>
            <person name="Klenk H.-P."/>
        </authorList>
    </citation>
    <scope>NUCLEOTIDE SEQUENCE [LARGE SCALE GENOMIC DNA]</scope>
    <source>
        <strain evidence="1 2">DSM 46887</strain>
    </source>
</reference>
<protein>
    <submittedName>
        <fullName evidence="1">Multiple sugar transport system substrate-binding protein</fullName>
    </submittedName>
</protein>